<dbReference type="PANTHER" id="PTHR43373">
    <property type="entry name" value="NA(+)/H(+) ANTIPORTER SUBUNIT"/>
    <property type="match status" value="1"/>
</dbReference>
<keyword evidence="18" id="KW-1185">Reference proteome</keyword>
<sequence length="985" mass="102124">MLVLIAAHAVVAAVLPVLARRIGRAVWAVAAVVPLAALAWAAARAPGVLDGDAPVERFGWAPSLGLEVVLRLDALSLLMVCVVAGVGAAVLVYGARYTEEGHGRESGLLLVFAGVMLGLVTADNLLVLYVFWELTTVVSFLLIAGRGRSREHRAAAEQALVVTTGGGLAMLLGFVMLGESAGTYRISELVADPPSGGYVPAALVLVLLGAFTKSAQLPLHGWLPAAMVAPTTVSAYLHAAAMVKAGVYLVARLAPGFAETVPWRPLVLTVGLASLLFGAWRALWEKDLKRVLAYGTISELGLLIALFGYGTRNAALAGAVMLLAHATFKSALFLTTGLVEHHTGTREIDRLSGVGRRRPVLLTLAALAAASMAGLPPLAGYLGHETYLHTFWEAARHGSGAGGAWILAALLAGSALTVTYSARYLWGAFAAKPGVPATPAGDPAAERALGMAVPIAALVSAALALGVWYPGTTALTEPYADTLTAEQKPYHLALWHGLTPSLALTAVTLAAGLLLYRALPALGRAGDRLPARRPDAQEGYARAVRGLDRTAVGFTRRTQVGSLPVYLTVLLVTVLAVPGTALLLRDVTVPAPPLWASAVQVPLGVVVLAAAVVLTRVRRRLSAALLVGAVGYGVAGLFLVQGAPDLALTQFLVETLTLVIIVLVLRGLPADFGFRPGTRRARRLRLVVASATGVLVGLLTMAASAARRDPAVSAYYTEHVKEAGSHNIVNAIIVDFRALDTLGEIAVLMVTAIGVGALIAVPARKGKTGPPEPGARPPAADRHPLTARWGVPRERWLPEAEELPDHDRSILLEVVTRLLFPSVLVLSVYLLYSGHLRPGGGFAGGLVAGQAFALRYLVGGRADTAFAAPVDPRVLAGAGLALAATAGLAPVAFGGAPLSAAPLAGTLPLLGHLETATSVFFDTGVYLLVLGVCLKLLSAVGPAQVSLQEATREPDNAPDAPDAPATESTTESTASAHDDHGSRDR</sequence>
<feature type="region of interest" description="Disordered" evidence="10">
    <location>
        <begin position="947"/>
        <end position="985"/>
    </location>
</feature>
<dbReference type="Pfam" id="PF00662">
    <property type="entry name" value="Proton_antipo_N"/>
    <property type="match status" value="1"/>
</dbReference>
<evidence type="ECO:0000259" key="14">
    <source>
        <dbReference type="Pfam" id="PF04039"/>
    </source>
</evidence>
<dbReference type="InterPro" id="IPR025383">
    <property type="entry name" value="MrpA_C/MbhD"/>
</dbReference>
<dbReference type="AlphaFoldDB" id="A0A2M8M5V5"/>
<evidence type="ECO:0000256" key="8">
    <source>
        <dbReference type="ARBA" id="ARBA00023136"/>
    </source>
</evidence>
<feature type="compositionally biased region" description="Low complexity" evidence="10">
    <location>
        <begin position="957"/>
        <end position="975"/>
    </location>
</feature>
<feature type="transmembrane region" description="Helical" evidence="11">
    <location>
        <begin position="563"/>
        <end position="582"/>
    </location>
</feature>
<evidence type="ECO:0000256" key="9">
    <source>
        <dbReference type="RuleBase" id="RU000320"/>
    </source>
</evidence>
<dbReference type="RefSeq" id="WP_100200632.1">
    <property type="nucleotide sequence ID" value="NZ_PGGW01000011.1"/>
</dbReference>
<evidence type="ECO:0000259" key="12">
    <source>
        <dbReference type="Pfam" id="PF00361"/>
    </source>
</evidence>
<feature type="transmembrane region" description="Helical" evidence="11">
    <location>
        <begin position="360"/>
        <end position="382"/>
    </location>
</feature>
<dbReference type="NCBIfam" id="NF009284">
    <property type="entry name" value="PRK12644.1"/>
    <property type="match status" value="1"/>
</dbReference>
<feature type="transmembrane region" description="Helical" evidence="11">
    <location>
        <begin position="838"/>
        <end position="858"/>
    </location>
</feature>
<evidence type="ECO:0000256" key="3">
    <source>
        <dbReference type="ARBA" id="ARBA00022449"/>
    </source>
</evidence>
<dbReference type="EMBL" id="PGGW01000011">
    <property type="protein sequence ID" value="PJE99591.1"/>
    <property type="molecule type" value="Genomic_DNA"/>
</dbReference>
<feature type="transmembrane region" description="Helical" evidence="11">
    <location>
        <begin position="493"/>
        <end position="516"/>
    </location>
</feature>
<dbReference type="Pfam" id="PF13244">
    <property type="entry name" value="MbhD"/>
    <property type="match status" value="1"/>
</dbReference>
<feature type="transmembrane region" description="Helical" evidence="11">
    <location>
        <begin position="263"/>
        <end position="284"/>
    </location>
</feature>
<keyword evidence="5 9" id="KW-0812">Transmembrane</keyword>
<feature type="domain" description="Na+/H+ antiporter MnhB subunit-related protein" evidence="14">
    <location>
        <begin position="812"/>
        <end position="934"/>
    </location>
</feature>
<evidence type="ECO:0000256" key="2">
    <source>
        <dbReference type="ARBA" id="ARBA00022448"/>
    </source>
</evidence>
<evidence type="ECO:0000259" key="15">
    <source>
        <dbReference type="Pfam" id="PF13244"/>
    </source>
</evidence>
<comment type="subcellular location">
    <subcellularLocation>
        <location evidence="1">Cell membrane</location>
        <topology evidence="1">Multi-pass membrane protein</topology>
    </subcellularLocation>
    <subcellularLocation>
        <location evidence="9">Membrane</location>
        <topology evidence="9">Multi-pass membrane protein</topology>
    </subcellularLocation>
</comment>
<evidence type="ECO:0000256" key="6">
    <source>
        <dbReference type="ARBA" id="ARBA00022989"/>
    </source>
</evidence>
<dbReference type="Pfam" id="PF00361">
    <property type="entry name" value="Proton_antipo_M"/>
    <property type="match status" value="1"/>
</dbReference>
<evidence type="ECO:0000256" key="1">
    <source>
        <dbReference type="ARBA" id="ARBA00004651"/>
    </source>
</evidence>
<dbReference type="InterPro" id="IPR046806">
    <property type="entry name" value="MrpA_C/MbhE"/>
</dbReference>
<dbReference type="GO" id="GO:0015297">
    <property type="term" value="F:antiporter activity"/>
    <property type="evidence" value="ECO:0007669"/>
    <property type="project" value="UniProtKB-KW"/>
</dbReference>
<proteinExistence type="predicted"/>
<feature type="transmembrane region" description="Helical" evidence="11">
    <location>
        <begin position="197"/>
        <end position="215"/>
    </location>
</feature>
<evidence type="ECO:0000313" key="18">
    <source>
        <dbReference type="Proteomes" id="UP000230407"/>
    </source>
</evidence>
<dbReference type="InterPro" id="IPR001516">
    <property type="entry name" value="Proton_antipo_N"/>
</dbReference>
<keyword evidence="2" id="KW-0813">Transport</keyword>
<feature type="transmembrane region" description="Helical" evidence="11">
    <location>
        <begin position="447"/>
        <end position="469"/>
    </location>
</feature>
<feature type="transmembrane region" description="Helical" evidence="11">
    <location>
        <begin position="874"/>
        <end position="896"/>
    </location>
</feature>
<organism evidence="17 18">
    <name type="scientific">Streptomyces carminius</name>
    <dbReference type="NCBI Taxonomy" id="2665496"/>
    <lineage>
        <taxon>Bacteria</taxon>
        <taxon>Bacillati</taxon>
        <taxon>Actinomycetota</taxon>
        <taxon>Actinomycetes</taxon>
        <taxon>Kitasatosporales</taxon>
        <taxon>Streptomycetaceae</taxon>
        <taxon>Streptomyces</taxon>
    </lineage>
</organism>
<reference evidence="17 18" key="1">
    <citation type="submission" date="2017-11" db="EMBL/GenBank/DDBJ databases">
        <title>Streptomyces carmine sp. nov., a novel actinomycete isolated from Sophora alopecuroides in Xinjiang, China.</title>
        <authorList>
            <person name="Wang Y."/>
            <person name="Luo X."/>
            <person name="Wan C."/>
            <person name="Zhang L."/>
        </authorList>
    </citation>
    <scope>NUCLEOTIDE SEQUENCE [LARGE SCALE GENOMIC DNA]</scope>
    <source>
        <strain evidence="17 18">TRM SA0054</strain>
    </source>
</reference>
<protein>
    <submittedName>
        <fullName evidence="17">Na+/H+ antiporter subunit A</fullName>
    </submittedName>
</protein>
<gene>
    <name evidence="17" type="ORF">CUT44_03520</name>
</gene>
<feature type="domain" description="NADH:quinone oxidoreductase/Mrp antiporter transmembrane" evidence="12">
    <location>
        <begin position="122"/>
        <end position="394"/>
    </location>
</feature>
<feature type="transmembrane region" description="Helical" evidence="11">
    <location>
        <begin position="222"/>
        <end position="243"/>
    </location>
</feature>
<feature type="domain" description="MrpA C-terminal/MbhD" evidence="15">
    <location>
        <begin position="606"/>
        <end position="669"/>
    </location>
</feature>
<dbReference type="GO" id="GO:0005886">
    <property type="term" value="C:plasma membrane"/>
    <property type="evidence" value="ECO:0007669"/>
    <property type="project" value="UniProtKB-SubCell"/>
</dbReference>
<keyword evidence="4" id="KW-1003">Cell membrane</keyword>
<dbReference type="PANTHER" id="PTHR43373:SF1">
    <property type="entry name" value="NA(+)_H(+) ANTIPORTER SUBUNIT A"/>
    <property type="match status" value="1"/>
</dbReference>
<dbReference type="PRINTS" id="PR01434">
    <property type="entry name" value="NADHDHGNASE5"/>
</dbReference>
<feature type="transmembrane region" description="Helical" evidence="11">
    <location>
        <begin position="291"/>
        <end position="309"/>
    </location>
</feature>
<feature type="transmembrane region" description="Helical" evidence="11">
    <location>
        <begin position="402"/>
        <end position="426"/>
    </location>
</feature>
<feature type="transmembrane region" description="Helical" evidence="11">
    <location>
        <begin position="159"/>
        <end position="177"/>
    </location>
</feature>
<feature type="transmembrane region" description="Helical" evidence="11">
    <location>
        <begin position="74"/>
        <end position="94"/>
    </location>
</feature>
<keyword evidence="7" id="KW-0406">Ion transport</keyword>
<evidence type="ECO:0000256" key="4">
    <source>
        <dbReference type="ARBA" id="ARBA00022475"/>
    </source>
</evidence>
<evidence type="ECO:0000313" key="17">
    <source>
        <dbReference type="EMBL" id="PJE99591.1"/>
    </source>
</evidence>
<evidence type="ECO:0000259" key="13">
    <source>
        <dbReference type="Pfam" id="PF00662"/>
    </source>
</evidence>
<keyword evidence="3" id="KW-0050">Antiport</keyword>
<feature type="transmembrane region" description="Helical" evidence="11">
    <location>
        <begin position="916"/>
        <end position="937"/>
    </location>
</feature>
<dbReference type="InterPro" id="IPR001750">
    <property type="entry name" value="ND/Mrp_TM"/>
</dbReference>
<accession>A0A2M8M5V5</accession>
<evidence type="ECO:0000256" key="10">
    <source>
        <dbReference type="SAM" id="MobiDB-lite"/>
    </source>
</evidence>
<dbReference type="Proteomes" id="UP000230407">
    <property type="component" value="Unassembled WGS sequence"/>
</dbReference>
<feature type="transmembrane region" description="Helical" evidence="11">
    <location>
        <begin position="745"/>
        <end position="763"/>
    </location>
</feature>
<comment type="caution">
    <text evidence="17">The sequence shown here is derived from an EMBL/GenBank/DDBJ whole genome shotgun (WGS) entry which is preliminary data.</text>
</comment>
<feature type="transmembrane region" description="Helical" evidence="11">
    <location>
        <begin position="814"/>
        <end position="832"/>
    </location>
</feature>
<feature type="transmembrane region" description="Helical" evidence="11">
    <location>
        <begin position="128"/>
        <end position="147"/>
    </location>
</feature>
<evidence type="ECO:0000256" key="5">
    <source>
        <dbReference type="ARBA" id="ARBA00022692"/>
    </source>
</evidence>
<feature type="transmembrane region" description="Helical" evidence="11">
    <location>
        <begin position="646"/>
        <end position="665"/>
    </location>
</feature>
<evidence type="ECO:0000256" key="11">
    <source>
        <dbReference type="SAM" id="Phobius"/>
    </source>
</evidence>
<evidence type="ECO:0000259" key="16">
    <source>
        <dbReference type="Pfam" id="PF20501"/>
    </source>
</evidence>
<feature type="transmembrane region" description="Helical" evidence="11">
    <location>
        <begin position="621"/>
        <end position="640"/>
    </location>
</feature>
<dbReference type="InterPro" id="IPR050616">
    <property type="entry name" value="CPA3_Na-H_Antiporter_A"/>
</dbReference>
<feature type="domain" description="MrpA C-terminal/MbhE" evidence="16">
    <location>
        <begin position="679"/>
        <end position="759"/>
    </location>
</feature>
<dbReference type="Pfam" id="PF20501">
    <property type="entry name" value="MbhE"/>
    <property type="match status" value="1"/>
</dbReference>
<feature type="transmembrane region" description="Helical" evidence="11">
    <location>
        <begin position="106"/>
        <end position="122"/>
    </location>
</feature>
<keyword evidence="6 11" id="KW-1133">Transmembrane helix</keyword>
<feature type="compositionally biased region" description="Basic and acidic residues" evidence="10">
    <location>
        <begin position="976"/>
        <end position="985"/>
    </location>
</feature>
<feature type="transmembrane region" description="Helical" evidence="11">
    <location>
        <begin position="315"/>
        <end position="339"/>
    </location>
</feature>
<dbReference type="GO" id="GO:0006811">
    <property type="term" value="P:monoatomic ion transport"/>
    <property type="evidence" value="ECO:0007669"/>
    <property type="project" value="UniProtKB-KW"/>
</dbReference>
<dbReference type="InterPro" id="IPR007182">
    <property type="entry name" value="MnhB"/>
</dbReference>
<name>A0A2M8M5V5_9ACTN</name>
<keyword evidence="8 11" id="KW-0472">Membrane</keyword>
<feature type="domain" description="NADH-Ubiquinone oxidoreductase (complex I) chain 5 N-terminal" evidence="13">
    <location>
        <begin position="63"/>
        <end position="98"/>
    </location>
</feature>
<evidence type="ECO:0000256" key="7">
    <source>
        <dbReference type="ARBA" id="ARBA00023065"/>
    </source>
</evidence>
<feature type="transmembrane region" description="Helical" evidence="11">
    <location>
        <begin position="686"/>
        <end position="706"/>
    </location>
</feature>
<dbReference type="Pfam" id="PF04039">
    <property type="entry name" value="MnhB"/>
    <property type="match status" value="1"/>
</dbReference>
<feature type="transmembrane region" description="Helical" evidence="11">
    <location>
        <begin position="594"/>
        <end position="614"/>
    </location>
</feature>